<feature type="non-terminal residue" evidence="3">
    <location>
        <position position="1"/>
    </location>
</feature>
<feature type="region of interest" description="Disordered" evidence="1">
    <location>
        <begin position="1"/>
        <end position="28"/>
    </location>
</feature>
<dbReference type="GO" id="GO:0005886">
    <property type="term" value="C:plasma membrane"/>
    <property type="evidence" value="ECO:0007669"/>
    <property type="project" value="TreeGrafter"/>
</dbReference>
<evidence type="ECO:0000313" key="3">
    <source>
        <dbReference type="EMBL" id="CAG8706973.1"/>
    </source>
</evidence>
<organism evidence="3 4">
    <name type="scientific">Acaulospora morrowiae</name>
    <dbReference type="NCBI Taxonomy" id="94023"/>
    <lineage>
        <taxon>Eukaryota</taxon>
        <taxon>Fungi</taxon>
        <taxon>Fungi incertae sedis</taxon>
        <taxon>Mucoromycota</taxon>
        <taxon>Glomeromycotina</taxon>
        <taxon>Glomeromycetes</taxon>
        <taxon>Diversisporales</taxon>
        <taxon>Acaulosporaceae</taxon>
        <taxon>Acaulospora</taxon>
    </lineage>
</organism>
<dbReference type="GO" id="GO:0006075">
    <property type="term" value="P:(1-&gt;3)-beta-D-glucan biosynthetic process"/>
    <property type="evidence" value="ECO:0007669"/>
    <property type="project" value="TreeGrafter"/>
</dbReference>
<dbReference type="GO" id="GO:0051278">
    <property type="term" value="P:fungal-type cell wall polysaccharide biosynthetic process"/>
    <property type="evidence" value="ECO:0007669"/>
    <property type="project" value="TreeGrafter"/>
</dbReference>
<dbReference type="Proteomes" id="UP000789342">
    <property type="component" value="Unassembled WGS sequence"/>
</dbReference>
<protein>
    <submittedName>
        <fullName evidence="3">17415_t:CDS:1</fullName>
    </submittedName>
</protein>
<dbReference type="Pfam" id="PF14288">
    <property type="entry name" value="FKS1_dom1"/>
    <property type="match status" value="1"/>
</dbReference>
<evidence type="ECO:0000259" key="2">
    <source>
        <dbReference type="SMART" id="SM01205"/>
    </source>
</evidence>
<sequence>FYPGHVNTKGKGHNNLESSPSLNTTDIKKNHQYPTYPYNDTSFAFGDENYVAWGSDHQVPVSKEEIENIFIDLANKFGFQKESMRNMYVHLMCMLDSRASRMPPSQALLTLHADYIGGENVNYRKWYFATRMDMDDDLADARSGKYTPDLKGDNLKEKWNQRMNQMSHECLCFLFKLADDYAKSPDCKSKVQPIPEGEYLRSIVTPLYRYIRDQGYEVIGKKFVKREKDHAETIGYDDINQLFWYPERLHHIHGK</sequence>
<name>A0A9N9HV47_9GLOM</name>
<dbReference type="AlphaFoldDB" id="A0A9N9HV47"/>
<proteinExistence type="predicted"/>
<gene>
    <name evidence="3" type="ORF">AMORRO_LOCUS12476</name>
</gene>
<feature type="compositionally biased region" description="Polar residues" evidence="1">
    <location>
        <begin position="15"/>
        <end position="25"/>
    </location>
</feature>
<accession>A0A9N9HV47</accession>
<keyword evidence="4" id="KW-1185">Reference proteome</keyword>
<dbReference type="InterPro" id="IPR026899">
    <property type="entry name" value="FKS1-like_dom1"/>
</dbReference>
<dbReference type="GO" id="GO:0003843">
    <property type="term" value="F:1,3-beta-D-glucan synthase activity"/>
    <property type="evidence" value="ECO:0007669"/>
    <property type="project" value="TreeGrafter"/>
</dbReference>
<comment type="caution">
    <text evidence="3">The sequence shown here is derived from an EMBL/GenBank/DDBJ whole genome shotgun (WGS) entry which is preliminary data.</text>
</comment>
<evidence type="ECO:0000313" key="4">
    <source>
        <dbReference type="Proteomes" id="UP000789342"/>
    </source>
</evidence>
<dbReference type="PANTHER" id="PTHR12741">
    <property type="entry name" value="LYST-INTERACTING PROTEIN LIP5 DOPAMINE RESPONSIVE PROTEIN DRG-1"/>
    <property type="match status" value="1"/>
</dbReference>
<evidence type="ECO:0000256" key="1">
    <source>
        <dbReference type="SAM" id="MobiDB-lite"/>
    </source>
</evidence>
<feature type="domain" description="1,3-beta-glucan synthase component FKS1-like" evidence="2">
    <location>
        <begin position="160"/>
        <end position="254"/>
    </location>
</feature>
<reference evidence="3" key="1">
    <citation type="submission" date="2021-06" db="EMBL/GenBank/DDBJ databases">
        <authorList>
            <person name="Kallberg Y."/>
            <person name="Tangrot J."/>
            <person name="Rosling A."/>
        </authorList>
    </citation>
    <scope>NUCLEOTIDE SEQUENCE</scope>
    <source>
        <strain evidence="3">CL551</strain>
    </source>
</reference>
<dbReference type="EMBL" id="CAJVPV010018397">
    <property type="protein sequence ID" value="CAG8706973.1"/>
    <property type="molecule type" value="Genomic_DNA"/>
</dbReference>
<dbReference type="PANTHER" id="PTHR12741:SF48">
    <property type="entry name" value="1,3-BETA-GLUCAN SYNTHASE COMPONENT FKS1-RELATED"/>
    <property type="match status" value="1"/>
</dbReference>
<dbReference type="OrthoDB" id="2433298at2759"/>
<dbReference type="SMART" id="SM01205">
    <property type="entry name" value="FKS1_dom1"/>
    <property type="match status" value="1"/>
</dbReference>